<name>A0AA45L8A9_9PSEU</name>
<protein>
    <submittedName>
        <fullName evidence="1">Uncharacterized protein</fullName>
    </submittedName>
</protein>
<organism evidence="1 2">
    <name type="scientific">Actinosynnema pretiosum subsp. pretiosum</name>
    <dbReference type="NCBI Taxonomy" id="103721"/>
    <lineage>
        <taxon>Bacteria</taxon>
        <taxon>Bacillati</taxon>
        <taxon>Actinomycetota</taxon>
        <taxon>Actinomycetes</taxon>
        <taxon>Pseudonocardiales</taxon>
        <taxon>Pseudonocardiaceae</taxon>
        <taxon>Actinosynnema</taxon>
    </lineage>
</organism>
<reference evidence="1" key="1">
    <citation type="submission" date="2021-04" db="EMBL/GenBank/DDBJ databases">
        <title>Genomic sequence of Actinosynnema pretiosum subsp. pretiosum ATCC 31280 (C-14919).</title>
        <authorList>
            <person name="Bai L."/>
            <person name="Wang X."/>
            <person name="Xiao Y."/>
        </authorList>
    </citation>
    <scope>NUCLEOTIDE SEQUENCE</scope>
    <source>
        <strain evidence="1">ATCC 31280</strain>
    </source>
</reference>
<evidence type="ECO:0000313" key="2">
    <source>
        <dbReference type="Proteomes" id="UP000677152"/>
    </source>
</evidence>
<evidence type="ECO:0000313" key="1">
    <source>
        <dbReference type="EMBL" id="QUF05182.1"/>
    </source>
</evidence>
<proteinExistence type="predicted"/>
<accession>A0AA45L8A9</accession>
<sequence>MNDAGVEHPNSGPSLAGWFQVEAGRVAGDRVSQNVFTCESRADESAALTFPLETGLQGGPVTFCGTLAEWSLDAVGRLAGLLADLSAREGASSPVLPTISRTR</sequence>
<gene>
    <name evidence="1" type="ORF">KCV87_03435</name>
</gene>
<dbReference type="Proteomes" id="UP000677152">
    <property type="component" value="Chromosome"/>
</dbReference>
<dbReference type="EMBL" id="CP073249">
    <property type="protein sequence ID" value="QUF05182.1"/>
    <property type="molecule type" value="Genomic_DNA"/>
</dbReference>
<dbReference type="AlphaFoldDB" id="A0AA45L8A9"/>